<dbReference type="GO" id="GO:0006396">
    <property type="term" value="P:RNA processing"/>
    <property type="evidence" value="ECO:0007669"/>
    <property type="project" value="TreeGrafter"/>
</dbReference>
<dbReference type="PANTHER" id="PTHR47934:SF26">
    <property type="entry name" value="SMALL RIBOSOMAL SUBUNIT PROTEIN MS78 (RPPR3A)"/>
    <property type="match status" value="1"/>
</dbReference>
<dbReference type="OrthoDB" id="185373at2759"/>
<keyword evidence="1" id="KW-0677">Repeat</keyword>
<dbReference type="AlphaFoldDB" id="A0A835BAP9"/>
<comment type="caution">
    <text evidence="3">The sequence shown here is derived from an EMBL/GenBank/DDBJ whole genome shotgun (WGS) entry which is preliminary data.</text>
</comment>
<keyword evidence="4" id="KW-1185">Reference proteome</keyword>
<dbReference type="GO" id="GO:0003729">
    <property type="term" value="F:mRNA binding"/>
    <property type="evidence" value="ECO:0007669"/>
    <property type="project" value="TreeGrafter"/>
</dbReference>
<dbReference type="PANTHER" id="PTHR47934">
    <property type="entry name" value="PENTATRICOPEPTIDE REPEAT-CONTAINING PROTEIN PET309, MITOCHONDRIAL"/>
    <property type="match status" value="1"/>
</dbReference>
<keyword evidence="2" id="KW-0809">Transit peptide</keyword>
<reference evidence="3" key="1">
    <citation type="submission" date="2020-07" db="EMBL/GenBank/DDBJ databases">
        <title>Genome sequence and genetic diversity analysis of an under-domesticated orphan crop, white fonio (Digitaria exilis).</title>
        <authorList>
            <person name="Bennetzen J.L."/>
            <person name="Chen S."/>
            <person name="Ma X."/>
            <person name="Wang X."/>
            <person name="Yssel A.E.J."/>
            <person name="Chaluvadi S.R."/>
            <person name="Johnson M."/>
            <person name="Gangashetty P."/>
            <person name="Hamidou F."/>
            <person name="Sanogo M.D."/>
            <person name="Zwaenepoel A."/>
            <person name="Wallace J."/>
            <person name="Van De Peer Y."/>
            <person name="Van Deynze A."/>
        </authorList>
    </citation>
    <scope>NUCLEOTIDE SEQUENCE</scope>
    <source>
        <tissue evidence="3">Leaves</tissue>
    </source>
</reference>
<evidence type="ECO:0000256" key="2">
    <source>
        <dbReference type="ARBA" id="ARBA00022946"/>
    </source>
</evidence>
<dbReference type="GO" id="GO:0007005">
    <property type="term" value="P:mitochondrion organization"/>
    <property type="evidence" value="ECO:0007669"/>
    <property type="project" value="TreeGrafter"/>
</dbReference>
<accession>A0A835BAP9</accession>
<sequence>MAALAFLLRHGRRAHAHGLPLARALSTTAASTDSGATSLSVARRRLRREFDPDRVVSILETMDAASLSNRASATRNALTIAARRLSHAGRYADAEALISSYLPACTNETHLAAVLCCYASANLPEKALDAFRSTVPSLPTPISPHPLNALLSTFLKCRSHQRVISLFGELCKEFSITPNVTSYGVLIKAYCMTGNDAKAK</sequence>
<organism evidence="3 4">
    <name type="scientific">Digitaria exilis</name>
    <dbReference type="NCBI Taxonomy" id="1010633"/>
    <lineage>
        <taxon>Eukaryota</taxon>
        <taxon>Viridiplantae</taxon>
        <taxon>Streptophyta</taxon>
        <taxon>Embryophyta</taxon>
        <taxon>Tracheophyta</taxon>
        <taxon>Spermatophyta</taxon>
        <taxon>Magnoliopsida</taxon>
        <taxon>Liliopsida</taxon>
        <taxon>Poales</taxon>
        <taxon>Poaceae</taxon>
        <taxon>PACMAD clade</taxon>
        <taxon>Panicoideae</taxon>
        <taxon>Panicodae</taxon>
        <taxon>Paniceae</taxon>
        <taxon>Anthephorinae</taxon>
        <taxon>Digitaria</taxon>
    </lineage>
</organism>
<gene>
    <name evidence="3" type="ORF">HU200_039277</name>
</gene>
<evidence type="ECO:0000313" key="4">
    <source>
        <dbReference type="Proteomes" id="UP000636709"/>
    </source>
</evidence>
<dbReference type="Proteomes" id="UP000636709">
    <property type="component" value="Unassembled WGS sequence"/>
</dbReference>
<evidence type="ECO:0000256" key="1">
    <source>
        <dbReference type="ARBA" id="ARBA00022737"/>
    </source>
</evidence>
<dbReference type="GO" id="GO:0005739">
    <property type="term" value="C:mitochondrion"/>
    <property type="evidence" value="ECO:0007669"/>
    <property type="project" value="TreeGrafter"/>
</dbReference>
<dbReference type="EMBL" id="JACEFO010001926">
    <property type="protein sequence ID" value="KAF8692919.1"/>
    <property type="molecule type" value="Genomic_DNA"/>
</dbReference>
<dbReference type="InterPro" id="IPR002885">
    <property type="entry name" value="PPR_rpt"/>
</dbReference>
<dbReference type="Pfam" id="PF01535">
    <property type="entry name" value="PPR"/>
    <property type="match status" value="1"/>
</dbReference>
<proteinExistence type="predicted"/>
<protein>
    <recommendedName>
        <fullName evidence="5">Pentatricopeptide repeat-containing protein</fullName>
    </recommendedName>
</protein>
<dbReference type="InterPro" id="IPR051114">
    <property type="entry name" value="Mito_RNA_Proc_CCM1"/>
</dbReference>
<name>A0A835BAP9_9POAL</name>
<evidence type="ECO:0000313" key="3">
    <source>
        <dbReference type="EMBL" id="KAF8692919.1"/>
    </source>
</evidence>
<evidence type="ECO:0008006" key="5">
    <source>
        <dbReference type="Google" id="ProtNLM"/>
    </source>
</evidence>
<dbReference type="InterPro" id="IPR011990">
    <property type="entry name" value="TPR-like_helical_dom_sf"/>
</dbReference>
<dbReference type="Gene3D" id="1.25.40.10">
    <property type="entry name" value="Tetratricopeptide repeat domain"/>
    <property type="match status" value="1"/>
</dbReference>